<sequence>MLVMTAIPSAWAADLSLPAPPAVEEVDELIVVRPVRRVTTTRYACVRCSRLPLGGLRKPYVAHVPLGGLRKACPPAVVETIREPVVLRVKG</sequence>
<dbReference type="AlphaFoldDB" id="A0A0H1RHI1"/>
<organism evidence="1 2">
    <name type="scientific">Microvirga vignae</name>
    <dbReference type="NCBI Taxonomy" id="1225564"/>
    <lineage>
        <taxon>Bacteria</taxon>
        <taxon>Pseudomonadati</taxon>
        <taxon>Pseudomonadota</taxon>
        <taxon>Alphaproteobacteria</taxon>
        <taxon>Hyphomicrobiales</taxon>
        <taxon>Methylobacteriaceae</taxon>
        <taxon>Microvirga</taxon>
    </lineage>
</organism>
<name>A0A0H1RHI1_9HYPH</name>
<dbReference type="PATRIC" id="fig|1225564.3.peg.4448"/>
<proteinExistence type="predicted"/>
<dbReference type="EMBL" id="LCYG01000042">
    <property type="protein sequence ID" value="KLK92062.1"/>
    <property type="molecule type" value="Genomic_DNA"/>
</dbReference>
<keyword evidence="2" id="KW-1185">Reference proteome</keyword>
<reference evidence="1 2" key="1">
    <citation type="submission" date="2015-05" db="EMBL/GenBank/DDBJ databases">
        <title>Draft genome sequence of Microvirga vignae strain BR3299, a novel nitrogen fixing bacteria isolated from Brazil semi-aired region.</title>
        <authorList>
            <person name="Zilli J.E."/>
            <person name="Passos S.R."/>
            <person name="Leite J."/>
            <person name="Baldani J.I."/>
            <person name="Xavier G.R."/>
            <person name="Rumjaneck N.G."/>
            <person name="Simoes-Araujo J.L."/>
        </authorList>
    </citation>
    <scope>NUCLEOTIDE SEQUENCE [LARGE SCALE GENOMIC DNA]</scope>
    <source>
        <strain evidence="1 2">BR3299</strain>
    </source>
</reference>
<protein>
    <submittedName>
        <fullName evidence="1">Uncharacterized protein</fullName>
    </submittedName>
</protein>
<evidence type="ECO:0000313" key="1">
    <source>
        <dbReference type="EMBL" id="KLK92062.1"/>
    </source>
</evidence>
<comment type="caution">
    <text evidence="1">The sequence shown here is derived from an EMBL/GenBank/DDBJ whole genome shotgun (WGS) entry which is preliminary data.</text>
</comment>
<gene>
    <name evidence="1" type="ORF">AA309_16715</name>
</gene>
<accession>A0A0H1RHI1</accession>
<evidence type="ECO:0000313" key="2">
    <source>
        <dbReference type="Proteomes" id="UP000035489"/>
    </source>
</evidence>
<dbReference type="Proteomes" id="UP000035489">
    <property type="component" value="Unassembled WGS sequence"/>
</dbReference>